<evidence type="ECO:0000313" key="2">
    <source>
        <dbReference type="EMBL" id="ESW05895.1"/>
    </source>
</evidence>
<dbReference type="Proteomes" id="UP000000226">
    <property type="component" value="Chromosome 10"/>
</dbReference>
<feature type="region of interest" description="Disordered" evidence="1">
    <location>
        <begin position="63"/>
        <end position="108"/>
    </location>
</feature>
<reference evidence="3" key="1">
    <citation type="journal article" date="2014" name="Nat. Genet.">
        <title>A reference genome for common bean and genome-wide analysis of dual domestications.</title>
        <authorList>
            <person name="Schmutz J."/>
            <person name="McClean P.E."/>
            <person name="Mamidi S."/>
            <person name="Wu G.A."/>
            <person name="Cannon S.B."/>
            <person name="Grimwood J."/>
            <person name="Jenkins J."/>
            <person name="Shu S."/>
            <person name="Song Q."/>
            <person name="Chavarro C."/>
            <person name="Torres-Torres M."/>
            <person name="Geffroy V."/>
            <person name="Moghaddam S.M."/>
            <person name="Gao D."/>
            <person name="Abernathy B."/>
            <person name="Barry K."/>
            <person name="Blair M."/>
            <person name="Brick M.A."/>
            <person name="Chovatia M."/>
            <person name="Gepts P."/>
            <person name="Goodstein D.M."/>
            <person name="Gonzales M."/>
            <person name="Hellsten U."/>
            <person name="Hyten D.L."/>
            <person name="Jia G."/>
            <person name="Kelly J.D."/>
            <person name="Kudrna D."/>
            <person name="Lee R."/>
            <person name="Richard M.M."/>
            <person name="Miklas P.N."/>
            <person name="Osorno J.M."/>
            <person name="Rodrigues J."/>
            <person name="Thareau V."/>
            <person name="Urrea C.A."/>
            <person name="Wang M."/>
            <person name="Yu Y."/>
            <person name="Zhang M."/>
            <person name="Wing R.A."/>
            <person name="Cregan P.B."/>
            <person name="Rokhsar D.S."/>
            <person name="Jackson S.A."/>
        </authorList>
    </citation>
    <scope>NUCLEOTIDE SEQUENCE [LARGE SCALE GENOMIC DNA]</scope>
    <source>
        <strain evidence="3">cv. G19833</strain>
    </source>
</reference>
<accession>V7AKV4</accession>
<keyword evidence="3" id="KW-1185">Reference proteome</keyword>
<feature type="region of interest" description="Disordered" evidence="1">
    <location>
        <begin position="253"/>
        <end position="280"/>
    </location>
</feature>
<protein>
    <submittedName>
        <fullName evidence="2">Uncharacterized protein</fullName>
    </submittedName>
</protein>
<organism evidence="2 3">
    <name type="scientific">Phaseolus vulgaris</name>
    <name type="common">Kidney bean</name>
    <name type="synonym">French bean</name>
    <dbReference type="NCBI Taxonomy" id="3885"/>
    <lineage>
        <taxon>Eukaryota</taxon>
        <taxon>Viridiplantae</taxon>
        <taxon>Streptophyta</taxon>
        <taxon>Embryophyta</taxon>
        <taxon>Tracheophyta</taxon>
        <taxon>Spermatophyta</taxon>
        <taxon>Magnoliopsida</taxon>
        <taxon>eudicotyledons</taxon>
        <taxon>Gunneridae</taxon>
        <taxon>Pentapetalae</taxon>
        <taxon>rosids</taxon>
        <taxon>fabids</taxon>
        <taxon>Fabales</taxon>
        <taxon>Fabaceae</taxon>
        <taxon>Papilionoideae</taxon>
        <taxon>50 kb inversion clade</taxon>
        <taxon>NPAAA clade</taxon>
        <taxon>indigoferoid/millettioid clade</taxon>
        <taxon>Phaseoleae</taxon>
        <taxon>Phaseolus</taxon>
    </lineage>
</organism>
<dbReference type="Gramene" id="ESW05895">
    <property type="protein sequence ID" value="ESW05895"/>
    <property type="gene ID" value="PHAVU_010G001600g"/>
</dbReference>
<dbReference type="AlphaFoldDB" id="V7AKV4"/>
<evidence type="ECO:0000256" key="1">
    <source>
        <dbReference type="SAM" id="MobiDB-lite"/>
    </source>
</evidence>
<gene>
    <name evidence="2" type="ORF">PHAVU_010G001600g</name>
</gene>
<name>V7AKV4_PHAVU</name>
<proteinExistence type="predicted"/>
<dbReference type="EMBL" id="CM002297">
    <property type="protein sequence ID" value="ESW05895.1"/>
    <property type="molecule type" value="Genomic_DNA"/>
</dbReference>
<sequence>MDSYKSSATLHQLLSNSRTIVSPPNKLENTLDKRENNESLQGSLHTVNKFQAYTIYVKPVKMTSSRSTNTSSSRCSSSFRNSHRDTSVAAASARPRRAISNPNHILPSNSSILQNSNNISHQQMPTLPSSHPFIWQNPYVSGQQPTTQPTTVSSSDPISNEQLSGRWLRSFQSNPPTMQNSDVSGQQPTIVSSSDSIIFDEQLSGRWSRSLLSDPSTLPNSNSNVSHQQLTTVSSSDLIISNEQLSGRWLHSFQLNPPTMKNSGVSGQQPTTMSSSDSLISNEQLRGRWSHSLLSNPSTLQNSNISDH</sequence>
<feature type="region of interest" description="Disordered" evidence="1">
    <location>
        <begin position="138"/>
        <end position="160"/>
    </location>
</feature>
<feature type="region of interest" description="Disordered" evidence="1">
    <location>
        <begin position="170"/>
        <end position="189"/>
    </location>
</feature>
<feature type="compositionally biased region" description="Low complexity" evidence="1">
    <location>
        <begin position="63"/>
        <end position="80"/>
    </location>
</feature>
<feature type="compositionally biased region" description="Low complexity" evidence="1">
    <location>
        <begin position="140"/>
        <end position="155"/>
    </location>
</feature>
<evidence type="ECO:0000313" key="3">
    <source>
        <dbReference type="Proteomes" id="UP000000226"/>
    </source>
</evidence>